<name>A0AAV9JUT0_9PEZI</name>
<reference evidence="3 4" key="1">
    <citation type="submission" date="2021-11" db="EMBL/GenBank/DDBJ databases">
        <title>Black yeast isolated from Biological Soil Crust.</title>
        <authorList>
            <person name="Kurbessoian T."/>
        </authorList>
    </citation>
    <scope>NUCLEOTIDE SEQUENCE [LARGE SCALE GENOMIC DNA]</scope>
    <source>
        <strain evidence="3 4">CCFEE 5522</strain>
    </source>
</reference>
<evidence type="ECO:0000313" key="3">
    <source>
        <dbReference type="EMBL" id="KAK4548767.1"/>
    </source>
</evidence>
<dbReference type="Gene3D" id="1.10.3210.10">
    <property type="entry name" value="Hypothetical protein af1432"/>
    <property type="match status" value="1"/>
</dbReference>
<dbReference type="InterPro" id="IPR003607">
    <property type="entry name" value="HD/PDEase_dom"/>
</dbReference>
<dbReference type="Proteomes" id="UP001324427">
    <property type="component" value="Unassembled WGS sequence"/>
</dbReference>
<evidence type="ECO:0000256" key="1">
    <source>
        <dbReference type="SAM" id="MobiDB-lite"/>
    </source>
</evidence>
<comment type="caution">
    <text evidence="3">The sequence shown here is derived from an EMBL/GenBank/DDBJ whole genome shotgun (WGS) entry which is preliminary data.</text>
</comment>
<dbReference type="InterPro" id="IPR006674">
    <property type="entry name" value="HD_domain"/>
</dbReference>
<dbReference type="AlphaFoldDB" id="A0AAV9JUT0"/>
<dbReference type="SMART" id="SM00471">
    <property type="entry name" value="HDc"/>
    <property type="match status" value="1"/>
</dbReference>
<keyword evidence="4" id="KW-1185">Reference proteome</keyword>
<dbReference type="PANTHER" id="PTHR35569:SF1">
    <property type="entry name" value="CYANAMIDE HYDRATASE DDI2-RELATED"/>
    <property type="match status" value="1"/>
</dbReference>
<dbReference type="EMBL" id="JAVFHQ010000006">
    <property type="protein sequence ID" value="KAK4548767.1"/>
    <property type="molecule type" value="Genomic_DNA"/>
</dbReference>
<protein>
    <recommendedName>
        <fullName evidence="2">HD/PDEase domain-containing protein</fullName>
    </recommendedName>
</protein>
<feature type="compositionally biased region" description="Polar residues" evidence="1">
    <location>
        <begin position="7"/>
        <end position="24"/>
    </location>
</feature>
<sequence length="230" mass="25016">MCPRSSGPATISTSSPNSATSEITTPDCVPTDTISRVAYSYASTALHPAILHHSLRVFLYARTLAQREHPIWSSPDRLALLFAACIYHDIGTVCGADSPQRFEVEGADLAAQNLRSANVPEHDVHEVWVAIAVHTSPHIAERISPLARLVRLAVLVDFKVAVQVKDFPTEAEVEVNEALFPRLDAAKVLGDAVVAQTVRRPEKAPSASWPSVLLRSRVENPGWEGVNKAF</sequence>
<evidence type="ECO:0000259" key="2">
    <source>
        <dbReference type="SMART" id="SM00471"/>
    </source>
</evidence>
<organism evidence="3 4">
    <name type="scientific">Oleoguttula mirabilis</name>
    <dbReference type="NCBI Taxonomy" id="1507867"/>
    <lineage>
        <taxon>Eukaryota</taxon>
        <taxon>Fungi</taxon>
        <taxon>Dikarya</taxon>
        <taxon>Ascomycota</taxon>
        <taxon>Pezizomycotina</taxon>
        <taxon>Dothideomycetes</taxon>
        <taxon>Dothideomycetidae</taxon>
        <taxon>Mycosphaerellales</taxon>
        <taxon>Teratosphaeriaceae</taxon>
        <taxon>Oleoguttula</taxon>
    </lineage>
</organism>
<gene>
    <name evidence="3" type="ORF">LTR36_008540</name>
</gene>
<feature type="region of interest" description="Disordered" evidence="1">
    <location>
        <begin position="1"/>
        <end position="26"/>
    </location>
</feature>
<dbReference type="PANTHER" id="PTHR35569">
    <property type="entry name" value="CYANAMIDE HYDRATASE DDI2-RELATED"/>
    <property type="match status" value="1"/>
</dbReference>
<dbReference type="SUPFAM" id="SSF109604">
    <property type="entry name" value="HD-domain/PDEase-like"/>
    <property type="match status" value="1"/>
</dbReference>
<dbReference type="Pfam" id="PF01966">
    <property type="entry name" value="HD"/>
    <property type="match status" value="1"/>
</dbReference>
<feature type="domain" description="HD/PDEase" evidence="2">
    <location>
        <begin position="46"/>
        <end position="122"/>
    </location>
</feature>
<accession>A0AAV9JUT0</accession>
<proteinExistence type="predicted"/>
<evidence type="ECO:0000313" key="4">
    <source>
        <dbReference type="Proteomes" id="UP001324427"/>
    </source>
</evidence>
<dbReference type="CDD" id="cd00077">
    <property type="entry name" value="HDc"/>
    <property type="match status" value="1"/>
</dbReference>